<dbReference type="OrthoDB" id="1294953at2759"/>
<comment type="caution">
    <text evidence="3">The sequence shown here is derived from an EMBL/GenBank/DDBJ whole genome shotgun (WGS) entry which is preliminary data.</text>
</comment>
<dbReference type="InterPro" id="IPR000157">
    <property type="entry name" value="TIR_dom"/>
</dbReference>
<reference evidence="3 4" key="1">
    <citation type="submission" date="2019-07" db="EMBL/GenBank/DDBJ databases">
        <title>De Novo Assembly of kiwifruit Actinidia rufa.</title>
        <authorList>
            <person name="Sugita-Konishi S."/>
            <person name="Sato K."/>
            <person name="Mori E."/>
            <person name="Abe Y."/>
            <person name="Kisaki G."/>
            <person name="Hamano K."/>
            <person name="Suezawa K."/>
            <person name="Otani M."/>
            <person name="Fukuda T."/>
            <person name="Manabe T."/>
            <person name="Gomi K."/>
            <person name="Tabuchi M."/>
            <person name="Akimitsu K."/>
            <person name="Kataoka I."/>
        </authorList>
    </citation>
    <scope>NUCLEOTIDE SEQUENCE [LARGE SCALE GENOMIC DNA]</scope>
    <source>
        <strain evidence="4">cv. Fuchu</strain>
    </source>
</reference>
<dbReference type="SUPFAM" id="SSF52200">
    <property type="entry name" value="Toll/Interleukin receptor TIR domain"/>
    <property type="match status" value="1"/>
</dbReference>
<dbReference type="EMBL" id="BJWL01000006">
    <property type="protein sequence ID" value="GFY89259.1"/>
    <property type="molecule type" value="Genomic_DNA"/>
</dbReference>
<dbReference type="PROSITE" id="PS51257">
    <property type="entry name" value="PROKAR_LIPOPROTEIN"/>
    <property type="match status" value="1"/>
</dbReference>
<dbReference type="PROSITE" id="PS50104">
    <property type="entry name" value="TIR"/>
    <property type="match status" value="1"/>
</dbReference>
<organism evidence="3 4">
    <name type="scientific">Actinidia rufa</name>
    <dbReference type="NCBI Taxonomy" id="165716"/>
    <lineage>
        <taxon>Eukaryota</taxon>
        <taxon>Viridiplantae</taxon>
        <taxon>Streptophyta</taxon>
        <taxon>Embryophyta</taxon>
        <taxon>Tracheophyta</taxon>
        <taxon>Spermatophyta</taxon>
        <taxon>Magnoliopsida</taxon>
        <taxon>eudicotyledons</taxon>
        <taxon>Gunneridae</taxon>
        <taxon>Pentapetalae</taxon>
        <taxon>asterids</taxon>
        <taxon>Ericales</taxon>
        <taxon>Actinidiaceae</taxon>
        <taxon>Actinidia</taxon>
    </lineage>
</organism>
<evidence type="ECO:0000259" key="2">
    <source>
        <dbReference type="PROSITE" id="PS50104"/>
    </source>
</evidence>
<evidence type="ECO:0000313" key="3">
    <source>
        <dbReference type="EMBL" id="GFY89259.1"/>
    </source>
</evidence>
<evidence type="ECO:0000313" key="4">
    <source>
        <dbReference type="Proteomes" id="UP000585474"/>
    </source>
</evidence>
<gene>
    <name evidence="3" type="ORF">Acr_06g0011990</name>
</gene>
<sequence>MASARTQKASSSMSRCSYQVSLSCSCKDTGRTFTDHLYAALVRAGIHTFRADDELEGEEDTESKFQQATEESRISIIIFSKDYASLERCLGELLIILERRKTVGHKVLPIFYKVDPSEVGKRTGSFAEAFATHEEKFMAATDERKKEWMKKLERWRTALREVAKLRGMVLQNQADG</sequence>
<dbReference type="PANTHER" id="PTHR32009">
    <property type="entry name" value="TMV RESISTANCE PROTEIN N-LIKE"/>
    <property type="match status" value="1"/>
</dbReference>
<feature type="domain" description="TIR" evidence="2">
    <location>
        <begin position="16"/>
        <end position="176"/>
    </location>
</feature>
<dbReference type="InterPro" id="IPR035897">
    <property type="entry name" value="Toll_tir_struct_dom_sf"/>
</dbReference>
<accession>A0A7J0ETD5</accession>
<proteinExistence type="predicted"/>
<dbReference type="Gene3D" id="3.40.50.10140">
    <property type="entry name" value="Toll/interleukin-1 receptor homology (TIR) domain"/>
    <property type="match status" value="1"/>
</dbReference>
<keyword evidence="1" id="KW-0520">NAD</keyword>
<keyword evidence="4" id="KW-1185">Reference proteome</keyword>
<protein>
    <submittedName>
        <fullName evidence="3">Disease resistance protein</fullName>
    </submittedName>
</protein>
<evidence type="ECO:0000256" key="1">
    <source>
        <dbReference type="ARBA" id="ARBA00023027"/>
    </source>
</evidence>
<dbReference type="SMART" id="SM00255">
    <property type="entry name" value="TIR"/>
    <property type="match status" value="1"/>
</dbReference>
<dbReference type="Proteomes" id="UP000585474">
    <property type="component" value="Unassembled WGS sequence"/>
</dbReference>
<dbReference type="AlphaFoldDB" id="A0A7J0ETD5"/>
<dbReference type="GO" id="GO:0007165">
    <property type="term" value="P:signal transduction"/>
    <property type="evidence" value="ECO:0007669"/>
    <property type="project" value="InterPro"/>
</dbReference>
<dbReference type="Pfam" id="PF01582">
    <property type="entry name" value="TIR"/>
    <property type="match status" value="1"/>
</dbReference>
<dbReference type="PANTHER" id="PTHR32009:SF154">
    <property type="entry name" value="TIR DOMAIN-CONTAINING PROTEIN"/>
    <property type="match status" value="1"/>
</dbReference>
<name>A0A7J0ETD5_9ERIC</name>